<dbReference type="OrthoDB" id="2020831at2759"/>
<sequence length="82" mass="9041">MTVYQRYQTAFIVVFDGTISRCFVRRPSSCERRTESIQRLAVAAEATPSLSCGVCCVLCCVCERRVRPPVWPPASSPLSAGL</sequence>
<dbReference type="AlphaFoldDB" id="A0A016T5T9"/>
<keyword evidence="2" id="KW-1185">Reference proteome</keyword>
<evidence type="ECO:0000313" key="1">
    <source>
        <dbReference type="EMBL" id="EYB98060.1"/>
    </source>
</evidence>
<comment type="caution">
    <text evidence="1">The sequence shown here is derived from an EMBL/GenBank/DDBJ whole genome shotgun (WGS) entry which is preliminary data.</text>
</comment>
<gene>
    <name evidence="1" type="primary">Acey_s0134.g1826</name>
    <name evidence="1" type="ORF">Y032_0134g1826</name>
</gene>
<proteinExistence type="predicted"/>
<dbReference type="Proteomes" id="UP000024635">
    <property type="component" value="Unassembled WGS sequence"/>
</dbReference>
<name>A0A016T5T9_9BILA</name>
<organism evidence="1 2">
    <name type="scientific">Ancylostoma ceylanicum</name>
    <dbReference type="NCBI Taxonomy" id="53326"/>
    <lineage>
        <taxon>Eukaryota</taxon>
        <taxon>Metazoa</taxon>
        <taxon>Ecdysozoa</taxon>
        <taxon>Nematoda</taxon>
        <taxon>Chromadorea</taxon>
        <taxon>Rhabditida</taxon>
        <taxon>Rhabditina</taxon>
        <taxon>Rhabditomorpha</taxon>
        <taxon>Strongyloidea</taxon>
        <taxon>Ancylostomatidae</taxon>
        <taxon>Ancylostomatinae</taxon>
        <taxon>Ancylostoma</taxon>
    </lineage>
</organism>
<reference evidence="2" key="1">
    <citation type="journal article" date="2015" name="Nat. Genet.">
        <title>The genome and transcriptome of the zoonotic hookworm Ancylostoma ceylanicum identify infection-specific gene families.</title>
        <authorList>
            <person name="Schwarz E.M."/>
            <person name="Hu Y."/>
            <person name="Antoshechkin I."/>
            <person name="Miller M.M."/>
            <person name="Sternberg P.W."/>
            <person name="Aroian R.V."/>
        </authorList>
    </citation>
    <scope>NUCLEOTIDE SEQUENCE</scope>
    <source>
        <strain evidence="2">HY135</strain>
    </source>
</reference>
<accession>A0A016T5T9</accession>
<evidence type="ECO:0000313" key="2">
    <source>
        <dbReference type="Proteomes" id="UP000024635"/>
    </source>
</evidence>
<dbReference type="EMBL" id="JARK01001470">
    <property type="protein sequence ID" value="EYB98060.1"/>
    <property type="molecule type" value="Genomic_DNA"/>
</dbReference>
<protein>
    <submittedName>
        <fullName evidence="1">Uncharacterized protein</fullName>
    </submittedName>
</protein>